<reference evidence="2 3" key="1">
    <citation type="submission" date="2017-03" db="EMBL/GenBank/DDBJ databases">
        <title>WGS assembly of Porphyra umbilicalis.</title>
        <authorList>
            <person name="Brawley S.H."/>
            <person name="Blouin N.A."/>
            <person name="Ficko-Blean E."/>
            <person name="Wheeler G.L."/>
            <person name="Lohr M."/>
            <person name="Goodson H.V."/>
            <person name="Jenkins J.W."/>
            <person name="Blaby-Haas C.E."/>
            <person name="Helliwell K.E."/>
            <person name="Chan C."/>
            <person name="Marriage T."/>
            <person name="Bhattacharya D."/>
            <person name="Klein A.S."/>
            <person name="Badis Y."/>
            <person name="Brodie J."/>
            <person name="Cao Y."/>
            <person name="Collen J."/>
            <person name="Dittami S.M."/>
            <person name="Gachon C.M."/>
            <person name="Green B.R."/>
            <person name="Karpowicz S."/>
            <person name="Kim J.W."/>
            <person name="Kudahl U."/>
            <person name="Lin S."/>
            <person name="Michel G."/>
            <person name="Mittag M."/>
            <person name="Olson B.J."/>
            <person name="Pangilinan J."/>
            <person name="Peng Y."/>
            <person name="Qiu H."/>
            <person name="Shu S."/>
            <person name="Singer J.T."/>
            <person name="Smith A.G."/>
            <person name="Sprecher B.N."/>
            <person name="Wagner V."/>
            <person name="Wang W."/>
            <person name="Wang Z.-Y."/>
            <person name="Yan J."/>
            <person name="Yarish C."/>
            <person name="Zoeuner-Riek S."/>
            <person name="Zhuang Y."/>
            <person name="Zou Y."/>
            <person name="Lindquist E.A."/>
            <person name="Grimwood J."/>
            <person name="Barry K."/>
            <person name="Rokhsar D.S."/>
            <person name="Schmutz J."/>
            <person name="Stiller J.W."/>
            <person name="Grossman A.R."/>
            <person name="Prochnik S.E."/>
        </authorList>
    </citation>
    <scope>NUCLEOTIDE SEQUENCE [LARGE SCALE GENOMIC DNA]</scope>
    <source>
        <strain evidence="2">4086291</strain>
    </source>
</reference>
<feature type="chain" id="PRO_5011965004" evidence="1">
    <location>
        <begin position="30"/>
        <end position="139"/>
    </location>
</feature>
<dbReference type="EMBL" id="KV919064">
    <property type="protein sequence ID" value="OSX72401.1"/>
    <property type="molecule type" value="Genomic_DNA"/>
</dbReference>
<name>A0A1X6NUW7_PORUM</name>
<proteinExistence type="predicted"/>
<evidence type="ECO:0000313" key="2">
    <source>
        <dbReference type="EMBL" id="OSX72401.1"/>
    </source>
</evidence>
<organism evidence="2 3">
    <name type="scientific">Porphyra umbilicalis</name>
    <name type="common">Purple laver</name>
    <name type="synonym">Red alga</name>
    <dbReference type="NCBI Taxonomy" id="2786"/>
    <lineage>
        <taxon>Eukaryota</taxon>
        <taxon>Rhodophyta</taxon>
        <taxon>Bangiophyceae</taxon>
        <taxon>Bangiales</taxon>
        <taxon>Bangiaceae</taxon>
        <taxon>Porphyra</taxon>
    </lineage>
</organism>
<keyword evidence="3" id="KW-1185">Reference proteome</keyword>
<evidence type="ECO:0000256" key="1">
    <source>
        <dbReference type="SAM" id="SignalP"/>
    </source>
</evidence>
<keyword evidence="1" id="KW-0732">Signal</keyword>
<protein>
    <submittedName>
        <fullName evidence="2">Uncharacterized protein</fullName>
    </submittedName>
</protein>
<accession>A0A1X6NUW7</accession>
<dbReference type="AlphaFoldDB" id="A0A1X6NUW7"/>
<feature type="signal peptide" evidence="1">
    <location>
        <begin position="1"/>
        <end position="29"/>
    </location>
</feature>
<evidence type="ECO:0000313" key="3">
    <source>
        <dbReference type="Proteomes" id="UP000218209"/>
    </source>
</evidence>
<gene>
    <name evidence="2" type="ORF">BU14_0441s0010</name>
</gene>
<dbReference type="Proteomes" id="UP000218209">
    <property type="component" value="Unassembled WGS sequence"/>
</dbReference>
<sequence>MAVLAVRSVLVVSAAAVALVVALTAPVAGAPAGSPRCQTDADVGIVLGWCRCSAMSLPRLTVSPPAVGATDPWCTLTTPDTAVYYCDDAGDGGCDLFCVEPQHECTGPIVGANPMCKCAVGNVRTVLRYTGPFKGTGMA</sequence>